<dbReference type="EMBL" id="CP042582">
    <property type="protein sequence ID" value="QEX24360.1"/>
    <property type="molecule type" value="Genomic_DNA"/>
</dbReference>
<sequence length="101" mass="11010">MATPPKVVDSDNERYFSGKASDGTLVYVGPVTQEQLRDAKVSGKSTGYYLCEFDAEDPSSSLNILASFVSPEAAYRFAEVLGLFDMDRPISAFEEALNLSD</sequence>
<keyword evidence="2" id="KW-1185">Reference proteome</keyword>
<proteinExistence type="predicted"/>
<dbReference type="Proteomes" id="UP000325797">
    <property type="component" value="Chromosome"/>
</dbReference>
<accession>A0A5J6N6R7</accession>
<dbReference type="KEGG" id="hadh:FRZ61_43010"/>
<dbReference type="RefSeq" id="WP_151119647.1">
    <property type="nucleotide sequence ID" value="NZ_CP042582.1"/>
</dbReference>
<organism evidence="1 2">
    <name type="scientific">Hypericibacter adhaerens</name>
    <dbReference type="NCBI Taxonomy" id="2602016"/>
    <lineage>
        <taxon>Bacteria</taxon>
        <taxon>Pseudomonadati</taxon>
        <taxon>Pseudomonadota</taxon>
        <taxon>Alphaproteobacteria</taxon>
        <taxon>Rhodospirillales</taxon>
        <taxon>Dongiaceae</taxon>
        <taxon>Hypericibacter</taxon>
    </lineage>
</organism>
<gene>
    <name evidence="1" type="ORF">FRZ61_43010</name>
</gene>
<dbReference type="AlphaFoldDB" id="A0A5J6N6R7"/>
<evidence type="ECO:0000313" key="1">
    <source>
        <dbReference type="EMBL" id="QEX24360.1"/>
    </source>
</evidence>
<evidence type="ECO:0000313" key="2">
    <source>
        <dbReference type="Proteomes" id="UP000325797"/>
    </source>
</evidence>
<protein>
    <submittedName>
        <fullName evidence="1">Uncharacterized protein</fullName>
    </submittedName>
</protein>
<name>A0A5J6N6R7_9PROT</name>
<reference evidence="1 2" key="1">
    <citation type="submission" date="2019-08" db="EMBL/GenBank/DDBJ databases">
        <title>Hyperibacter terrae gen. nov., sp. nov. and Hyperibacter viscosus sp. nov., two new members in the family Rhodospirillaceae isolated from the rhizosphere of Hypericum perforatum.</title>
        <authorList>
            <person name="Noviana Z."/>
        </authorList>
    </citation>
    <scope>NUCLEOTIDE SEQUENCE [LARGE SCALE GENOMIC DNA]</scope>
    <source>
        <strain evidence="1 2">R5959</strain>
    </source>
</reference>